<feature type="non-terminal residue" evidence="1">
    <location>
        <position position="125"/>
    </location>
</feature>
<evidence type="ECO:0000313" key="1">
    <source>
        <dbReference type="EMBL" id="KAL3857225.1"/>
    </source>
</evidence>
<dbReference type="Proteomes" id="UP001634394">
    <property type="component" value="Unassembled WGS sequence"/>
</dbReference>
<dbReference type="EMBL" id="JBJQND010000013">
    <property type="protein sequence ID" value="KAL3857225.1"/>
    <property type="molecule type" value="Genomic_DNA"/>
</dbReference>
<reference evidence="1 2" key="1">
    <citation type="submission" date="2024-11" db="EMBL/GenBank/DDBJ databases">
        <title>Chromosome-level genome assembly of the freshwater bivalve Anodonta woodiana.</title>
        <authorList>
            <person name="Chen X."/>
        </authorList>
    </citation>
    <scope>NUCLEOTIDE SEQUENCE [LARGE SCALE GENOMIC DNA]</scope>
    <source>
        <strain evidence="1">MN2024</strain>
        <tissue evidence="1">Gills</tissue>
    </source>
</reference>
<gene>
    <name evidence="1" type="ORF">ACJMK2_011917</name>
</gene>
<proteinExistence type="predicted"/>
<accession>A0ABD3V6I7</accession>
<comment type="caution">
    <text evidence="1">The sequence shown here is derived from an EMBL/GenBank/DDBJ whole genome shotgun (WGS) entry which is preliminary data.</text>
</comment>
<name>A0ABD3V6I7_SINWO</name>
<keyword evidence="2" id="KW-1185">Reference proteome</keyword>
<dbReference type="AlphaFoldDB" id="A0ABD3V6I7"/>
<evidence type="ECO:0000313" key="2">
    <source>
        <dbReference type="Proteomes" id="UP001634394"/>
    </source>
</evidence>
<protein>
    <submittedName>
        <fullName evidence="1">Uncharacterized protein</fullName>
    </submittedName>
</protein>
<sequence>MEKFYGNIVNVLFAKTFVVIALNTKPDADAYVDLFMTILFSDREVHTFADLYLSSKDMITGRLVGASQSANKMSINGSAISSRLHKRHCRVKRRAGYTFGNEYGKHHHFHAAEKYLLRGERRPET</sequence>
<organism evidence="1 2">
    <name type="scientific">Sinanodonta woodiana</name>
    <name type="common">Chinese pond mussel</name>
    <name type="synonym">Anodonta woodiana</name>
    <dbReference type="NCBI Taxonomy" id="1069815"/>
    <lineage>
        <taxon>Eukaryota</taxon>
        <taxon>Metazoa</taxon>
        <taxon>Spiralia</taxon>
        <taxon>Lophotrochozoa</taxon>
        <taxon>Mollusca</taxon>
        <taxon>Bivalvia</taxon>
        <taxon>Autobranchia</taxon>
        <taxon>Heteroconchia</taxon>
        <taxon>Palaeoheterodonta</taxon>
        <taxon>Unionida</taxon>
        <taxon>Unionoidea</taxon>
        <taxon>Unionidae</taxon>
        <taxon>Unioninae</taxon>
        <taxon>Sinanodonta</taxon>
    </lineage>
</organism>